<evidence type="ECO:0000313" key="2">
    <source>
        <dbReference type="Proteomes" id="UP001054821"/>
    </source>
</evidence>
<organism evidence="1 2">
    <name type="scientific">Prunus dulcis</name>
    <name type="common">Almond</name>
    <name type="synonym">Amygdalus dulcis</name>
    <dbReference type="NCBI Taxonomy" id="3755"/>
    <lineage>
        <taxon>Eukaryota</taxon>
        <taxon>Viridiplantae</taxon>
        <taxon>Streptophyta</taxon>
        <taxon>Embryophyta</taxon>
        <taxon>Tracheophyta</taxon>
        <taxon>Spermatophyta</taxon>
        <taxon>Magnoliopsida</taxon>
        <taxon>eudicotyledons</taxon>
        <taxon>Gunneridae</taxon>
        <taxon>Pentapetalae</taxon>
        <taxon>rosids</taxon>
        <taxon>fabids</taxon>
        <taxon>Rosales</taxon>
        <taxon>Rosaceae</taxon>
        <taxon>Amygdaloideae</taxon>
        <taxon>Amygdaleae</taxon>
        <taxon>Prunus</taxon>
    </lineage>
</organism>
<dbReference type="AlphaFoldDB" id="A0AAD4YMT8"/>
<protein>
    <submittedName>
        <fullName evidence="1">Uncharacterized protein</fullName>
    </submittedName>
</protein>
<name>A0AAD4YMT8_PRUDU</name>
<accession>A0AAD4YMT8</accession>
<evidence type="ECO:0000313" key="1">
    <source>
        <dbReference type="EMBL" id="KAI5315937.1"/>
    </source>
</evidence>
<comment type="caution">
    <text evidence="1">The sequence shown here is derived from an EMBL/GenBank/DDBJ whole genome shotgun (WGS) entry which is preliminary data.</text>
</comment>
<keyword evidence="2" id="KW-1185">Reference proteome</keyword>
<gene>
    <name evidence="1" type="ORF">L3X38_045113</name>
</gene>
<dbReference type="Proteomes" id="UP001054821">
    <property type="component" value="Chromosome 8"/>
</dbReference>
<dbReference type="EMBL" id="JAJFAZ020000008">
    <property type="protein sequence ID" value="KAI5315937.1"/>
    <property type="molecule type" value="Genomic_DNA"/>
</dbReference>
<sequence length="94" mass="10962">MLGCRGAKKRWQHRDKKDQQLCKGALRKITIDGLDTSDRWFLGRGKESMNTVAGPYDLYREQYLYEKHKEIAAQKKGATVGLVRCRNCGMVWLW</sequence>
<reference evidence="1 2" key="1">
    <citation type="journal article" date="2022" name="G3 (Bethesda)">
        <title>Whole-genome sequence and methylome profiling of the almond [Prunus dulcis (Mill.) D.A. Webb] cultivar 'Nonpareil'.</title>
        <authorList>
            <person name="D'Amico-Willman K.M."/>
            <person name="Ouma W.Z."/>
            <person name="Meulia T."/>
            <person name="Sideli G.M."/>
            <person name="Gradziel T.M."/>
            <person name="Fresnedo-Ramirez J."/>
        </authorList>
    </citation>
    <scope>NUCLEOTIDE SEQUENCE [LARGE SCALE GENOMIC DNA]</scope>
    <source>
        <strain evidence="1">Clone GOH B32 T37-40</strain>
    </source>
</reference>
<proteinExistence type="predicted"/>